<dbReference type="AlphaFoldDB" id="A0AAV9UL27"/>
<keyword evidence="2" id="KW-0472">Membrane</keyword>
<evidence type="ECO:0000256" key="2">
    <source>
        <dbReference type="SAM" id="Phobius"/>
    </source>
</evidence>
<feature type="transmembrane region" description="Helical" evidence="2">
    <location>
        <begin position="39"/>
        <end position="60"/>
    </location>
</feature>
<evidence type="ECO:0000313" key="3">
    <source>
        <dbReference type="EMBL" id="KAK6344108.1"/>
    </source>
</evidence>
<keyword evidence="2" id="KW-0812">Transmembrane</keyword>
<gene>
    <name evidence="3" type="ORF">TWF696_007755</name>
</gene>
<reference evidence="3 4" key="1">
    <citation type="submission" date="2019-10" db="EMBL/GenBank/DDBJ databases">
        <authorList>
            <person name="Palmer J.M."/>
        </authorList>
    </citation>
    <scope>NUCLEOTIDE SEQUENCE [LARGE SCALE GENOMIC DNA]</scope>
    <source>
        <strain evidence="3 4">TWF696</strain>
    </source>
</reference>
<name>A0AAV9UL27_9PEZI</name>
<sequence>MTQSGSLPSATRQKLHTAAPPSHYPSIISTSSLHHLYFWSYWTSPGIPSFLFSSIQFVGFSAKRMDAKRFSSADGNDSEVEDDMSSDSDSLPHLLLHLNEPFFQTSPSRLSPERLVNEKENDAEVQIYVVAVPPALLLRAAPDQESQHDSPNQNAENKLDRAYLRPDEAAGTAATTVLRWQRSTSNRCTLPPGSRAVA</sequence>
<comment type="caution">
    <text evidence="3">The sequence shown here is derived from an EMBL/GenBank/DDBJ whole genome shotgun (WGS) entry which is preliminary data.</text>
</comment>
<dbReference type="EMBL" id="JAVHNQ010000006">
    <property type="protein sequence ID" value="KAK6344108.1"/>
    <property type="molecule type" value="Genomic_DNA"/>
</dbReference>
<dbReference type="Proteomes" id="UP001375240">
    <property type="component" value="Unassembled WGS sequence"/>
</dbReference>
<keyword evidence="4" id="KW-1185">Reference proteome</keyword>
<accession>A0AAV9UL27</accession>
<proteinExistence type="predicted"/>
<organism evidence="3 4">
    <name type="scientific">Orbilia brochopaga</name>
    <dbReference type="NCBI Taxonomy" id="3140254"/>
    <lineage>
        <taxon>Eukaryota</taxon>
        <taxon>Fungi</taxon>
        <taxon>Dikarya</taxon>
        <taxon>Ascomycota</taxon>
        <taxon>Pezizomycotina</taxon>
        <taxon>Orbiliomycetes</taxon>
        <taxon>Orbiliales</taxon>
        <taxon>Orbiliaceae</taxon>
        <taxon>Orbilia</taxon>
    </lineage>
</organism>
<feature type="compositionally biased region" description="Polar residues" evidence="1">
    <location>
        <begin position="1"/>
        <end position="12"/>
    </location>
</feature>
<protein>
    <submittedName>
        <fullName evidence="3">Uncharacterized protein</fullName>
    </submittedName>
</protein>
<evidence type="ECO:0000256" key="1">
    <source>
        <dbReference type="SAM" id="MobiDB-lite"/>
    </source>
</evidence>
<feature type="region of interest" description="Disordered" evidence="1">
    <location>
        <begin position="1"/>
        <end position="21"/>
    </location>
</feature>
<keyword evidence="2" id="KW-1133">Transmembrane helix</keyword>
<evidence type="ECO:0000313" key="4">
    <source>
        <dbReference type="Proteomes" id="UP001375240"/>
    </source>
</evidence>